<dbReference type="EMBL" id="SSUX01000008">
    <property type="protein sequence ID" value="THJ45109.1"/>
    <property type="molecule type" value="Genomic_DNA"/>
</dbReference>
<accession>A0A4S5CHD0</accession>
<comment type="caution">
    <text evidence="1">The sequence shown here is derived from an EMBL/GenBank/DDBJ whole genome shotgun (WGS) entry which is preliminary data.</text>
</comment>
<protein>
    <submittedName>
        <fullName evidence="1">Uncharacterized protein</fullName>
    </submittedName>
</protein>
<organism evidence="1 2">
    <name type="scientific">Aeromonas veronii</name>
    <dbReference type="NCBI Taxonomy" id="654"/>
    <lineage>
        <taxon>Bacteria</taxon>
        <taxon>Pseudomonadati</taxon>
        <taxon>Pseudomonadota</taxon>
        <taxon>Gammaproteobacteria</taxon>
        <taxon>Aeromonadales</taxon>
        <taxon>Aeromonadaceae</taxon>
        <taxon>Aeromonas</taxon>
    </lineage>
</organism>
<gene>
    <name evidence="1" type="ORF">E8Q35_13080</name>
</gene>
<dbReference type="AlphaFoldDB" id="A0A4S5CHD0"/>
<dbReference type="RefSeq" id="WP_136501931.1">
    <property type="nucleotide sequence ID" value="NZ_SSUX01000008.1"/>
</dbReference>
<reference evidence="1 2" key="1">
    <citation type="submission" date="2019-04" db="EMBL/GenBank/DDBJ databases">
        <title>Comparative genomics of Aeromonas veronii strains pathogenic to fish.</title>
        <authorList>
            <person name="Cascarano M.C."/>
            <person name="Smyrli M."/>
            <person name="Katharios P."/>
        </authorList>
    </citation>
    <scope>NUCLEOTIDE SEQUENCE [LARGE SCALE GENOMIC DNA]</scope>
    <source>
        <strain evidence="1 2">XU1</strain>
    </source>
</reference>
<sequence length="89" mass="10363">MRKACINLDGTFKMAWLISGDLGTGKTLHYVELSNANQTYDPTPEEWQRGLDECYQKAAELKYEVSRVRGLAFVKEQRPMDRFKFDVKQ</sequence>
<evidence type="ECO:0000313" key="2">
    <source>
        <dbReference type="Proteomes" id="UP000309618"/>
    </source>
</evidence>
<dbReference type="Proteomes" id="UP000309618">
    <property type="component" value="Unassembled WGS sequence"/>
</dbReference>
<proteinExistence type="predicted"/>
<evidence type="ECO:0000313" key="1">
    <source>
        <dbReference type="EMBL" id="THJ45109.1"/>
    </source>
</evidence>
<name>A0A4S5CHD0_AERVE</name>